<feature type="compositionally biased region" description="Polar residues" evidence="2">
    <location>
        <begin position="164"/>
        <end position="183"/>
    </location>
</feature>
<feature type="domain" description="Dynamin N-terminal" evidence="3">
    <location>
        <begin position="255"/>
        <end position="502"/>
    </location>
</feature>
<keyword evidence="1" id="KW-0175">Coiled coil</keyword>
<organism evidence="4 5">
    <name type="scientific">Pseudovirgaria hyperparasitica</name>
    <dbReference type="NCBI Taxonomy" id="470096"/>
    <lineage>
        <taxon>Eukaryota</taxon>
        <taxon>Fungi</taxon>
        <taxon>Dikarya</taxon>
        <taxon>Ascomycota</taxon>
        <taxon>Pezizomycotina</taxon>
        <taxon>Dothideomycetes</taxon>
        <taxon>Dothideomycetes incertae sedis</taxon>
        <taxon>Acrospermales</taxon>
        <taxon>Acrospermaceae</taxon>
        <taxon>Pseudovirgaria</taxon>
    </lineage>
</organism>
<dbReference type="EMBL" id="ML996572">
    <property type="protein sequence ID" value="KAF2757867.1"/>
    <property type="molecule type" value="Genomic_DNA"/>
</dbReference>
<dbReference type="PANTHER" id="PTHR36681">
    <property type="entry name" value="NUCLEAR GTPASE, GERMINAL CENTER-ASSOCIATED, TANDEM DUPLICATE 3"/>
    <property type="match status" value="1"/>
</dbReference>
<dbReference type="PANTHER" id="PTHR36681:SF3">
    <property type="entry name" value="NUCLEAR GTPASE, GERMINAL CENTER-ASSOCIATED, TANDEM DUPLICATE 3"/>
    <property type="match status" value="1"/>
</dbReference>
<dbReference type="AlphaFoldDB" id="A0A6A6W8G7"/>
<name>A0A6A6W8G7_9PEZI</name>
<evidence type="ECO:0000256" key="2">
    <source>
        <dbReference type="SAM" id="MobiDB-lite"/>
    </source>
</evidence>
<evidence type="ECO:0000259" key="3">
    <source>
        <dbReference type="Pfam" id="PF00350"/>
    </source>
</evidence>
<feature type="region of interest" description="Disordered" evidence="2">
    <location>
        <begin position="79"/>
        <end position="99"/>
    </location>
</feature>
<feature type="region of interest" description="Disordered" evidence="2">
    <location>
        <begin position="143"/>
        <end position="186"/>
    </location>
</feature>
<evidence type="ECO:0000256" key="1">
    <source>
        <dbReference type="SAM" id="Coils"/>
    </source>
</evidence>
<dbReference type="InterPro" id="IPR045063">
    <property type="entry name" value="Dynamin_N"/>
</dbReference>
<evidence type="ECO:0000313" key="5">
    <source>
        <dbReference type="Proteomes" id="UP000799437"/>
    </source>
</evidence>
<dbReference type="InterPro" id="IPR027417">
    <property type="entry name" value="P-loop_NTPase"/>
</dbReference>
<protein>
    <recommendedName>
        <fullName evidence="3">Dynamin N-terminal domain-containing protein</fullName>
    </recommendedName>
</protein>
<feature type="coiled-coil region" evidence="1">
    <location>
        <begin position="679"/>
        <end position="713"/>
    </location>
</feature>
<feature type="compositionally biased region" description="Acidic residues" evidence="2">
    <location>
        <begin position="648"/>
        <end position="669"/>
    </location>
</feature>
<dbReference type="RefSeq" id="XP_033600318.1">
    <property type="nucleotide sequence ID" value="XM_033741131.1"/>
</dbReference>
<proteinExistence type="predicted"/>
<dbReference type="Proteomes" id="UP000799437">
    <property type="component" value="Unassembled WGS sequence"/>
</dbReference>
<accession>A0A6A6W8G7</accession>
<feature type="coiled-coil region" evidence="1">
    <location>
        <begin position="545"/>
        <end position="579"/>
    </location>
</feature>
<dbReference type="GeneID" id="54482185"/>
<dbReference type="OrthoDB" id="3598281at2759"/>
<sequence length="923" mass="103164">MVGITDEPQRITIKTIKKSYVERHAMNLILKFGDTDQQPTEETPLSSLNKYKDNLVVVRAVEVSAASEHDLSAASLIQPSSSAPLGQEPFGHNTPATNGMKQINRHERAHQALNVMEESGDDPQAHIDDSGDAEELNDRKYQLPSPAVKKERSLSPKFEPAVSRQPSQASDSDMNDPQDSSGNVGKERHMSLQQLMKSPLPETLERGVQEAVQLLEKLKLALRKQSAEKNIADADNWTTSITNLQEQAVRTRTVVGVVGNTGAGKSSVINAMLDEERLVPTNCMRACTAVVTELSWNDDDDENKKYRAAIEFIKPEDWERELKVLFNDLLDQNGQVSRDCANPDSDAGVAYAKIKAVYPQMTKEDIARSSVAKLMKFPIVAEVLGTTIKIEKAEPEGFYRKLQTYVDSKEKIIKKDKGTGTGKDKEKKEPRKTEYWPLIKVVRIFVRSPALATGAVIVDLPGVQDSNAARAAVAAGYMKQCTGLWIVAPITRAVDDKSAKNLLGDTFKRQLKYDGTYSAVTFICSKTDDISITEATDSLGLEDRMSELFSQEDSIEQTIKELEKRLVALKDEKEVFSEMFDDQDELLAVWERLSNKLGDGEKVFRPLQKKRKSNLATDKPRKRRASSDDDFLADTDSDRSNLSGSDSEKEDETEDQEEERQPLTEEDIATEINQIRVFKKKARSSKAELEDKIRQVRKEITAAKFEHNEVQAKMNTICISGRNDYSRRAIQFDFAAGVEELDQENAIEEDEENFNPDDEKRDYEQVARDLPVFCVSSRAYQKLSGRLKKDSAVPGFTTLDQTEIPALQAHCKKLTEAGRSSSCRRFLNNLNQLLTSISLWASDDGSGATLTDQQKVREVLFLKKKLAELEKVSTDVSSLLSELVPGLSWIPGFYSIDGSKMACAFDLGRAVQIRTSTRMANDT</sequence>
<gene>
    <name evidence="4" type="ORF">EJ05DRAFT_368999</name>
</gene>
<feature type="coiled-coil region" evidence="1">
    <location>
        <begin position="208"/>
        <end position="235"/>
    </location>
</feature>
<feature type="region of interest" description="Disordered" evidence="2">
    <location>
        <begin position="608"/>
        <end position="669"/>
    </location>
</feature>
<dbReference type="Pfam" id="PF00350">
    <property type="entry name" value="Dynamin_N"/>
    <property type="match status" value="1"/>
</dbReference>
<evidence type="ECO:0000313" key="4">
    <source>
        <dbReference type="EMBL" id="KAF2757867.1"/>
    </source>
</evidence>
<dbReference type="Gene3D" id="3.40.50.300">
    <property type="entry name" value="P-loop containing nucleotide triphosphate hydrolases"/>
    <property type="match status" value="1"/>
</dbReference>
<reference evidence="4" key="1">
    <citation type="journal article" date="2020" name="Stud. Mycol.">
        <title>101 Dothideomycetes genomes: a test case for predicting lifestyles and emergence of pathogens.</title>
        <authorList>
            <person name="Haridas S."/>
            <person name="Albert R."/>
            <person name="Binder M."/>
            <person name="Bloem J."/>
            <person name="Labutti K."/>
            <person name="Salamov A."/>
            <person name="Andreopoulos B."/>
            <person name="Baker S."/>
            <person name="Barry K."/>
            <person name="Bills G."/>
            <person name="Bluhm B."/>
            <person name="Cannon C."/>
            <person name="Castanera R."/>
            <person name="Culley D."/>
            <person name="Daum C."/>
            <person name="Ezra D."/>
            <person name="Gonzalez J."/>
            <person name="Henrissat B."/>
            <person name="Kuo A."/>
            <person name="Liang C."/>
            <person name="Lipzen A."/>
            <person name="Lutzoni F."/>
            <person name="Magnuson J."/>
            <person name="Mondo S."/>
            <person name="Nolan M."/>
            <person name="Ohm R."/>
            <person name="Pangilinan J."/>
            <person name="Park H.-J."/>
            <person name="Ramirez L."/>
            <person name="Alfaro M."/>
            <person name="Sun H."/>
            <person name="Tritt A."/>
            <person name="Yoshinaga Y."/>
            <person name="Zwiers L.-H."/>
            <person name="Turgeon B."/>
            <person name="Goodwin S."/>
            <person name="Spatafora J."/>
            <person name="Crous P."/>
            <person name="Grigoriev I."/>
        </authorList>
    </citation>
    <scope>NUCLEOTIDE SEQUENCE</scope>
    <source>
        <strain evidence="4">CBS 121739</strain>
    </source>
</reference>
<keyword evidence="5" id="KW-1185">Reference proteome</keyword>
<dbReference type="SUPFAM" id="SSF52540">
    <property type="entry name" value="P-loop containing nucleoside triphosphate hydrolases"/>
    <property type="match status" value="1"/>
</dbReference>